<feature type="compositionally biased region" description="Low complexity" evidence="1">
    <location>
        <begin position="492"/>
        <end position="505"/>
    </location>
</feature>
<sequence>MYTTPKKAAASRFRAHPYLSPLVTPLNKLFGFRDAPTVSSPPSPGGPSLPPNSPFDPLSQTPTPRKRYCPPGGDPYSPSPRLVRPKLSHRVGVRDAQSQSALRKQRSFRSLEKTQFNSLPAHRPEAPGFDEISAALEAAKQSSRFPLDKEAEITCNEMGKLSRHRFQATTLTMERERVGRAAERAPRLQTELEERREVRRKLEADLTKERKRLRAMDRSKVQAAKLAKSKPRQERRAERRKREAESESDLSADQSPLVEAMAGLRTSVPLPETPRHRSATPTPAPSAIHPDHAQERAAEAERLRVAAEFQAALQREEARLLALQQERVRAEEEAARYKEEQARIRAHRESQLRREREVLLEEERKNRLRAEQAAQERQQQEEALRAAKEARAREELEAQRRAEERARRMDELEEAYMRQQEDYARIQEAHARAQREAEVLRSSTHQAADILRAQEERITNLAQMEEQFKARFEAIQSALLAQYYAQQQWEEQQQQRSYQHQQQQQNSPPPPTQPDREPSLHDIPMRDASFYVDMDASMHSIPASERPSPPPPAPDRPPTVAERFELYALKWKILKSEKPLVAFEQIPWPVLFDVKDPEEITKELVKEFVMHPERPGCKGKSQKDRVRMDLLTWHPDKCQSRLVEKVPADVQEMTSETVKKIVRFLFELKKN</sequence>
<keyword evidence="3" id="KW-1185">Reference proteome</keyword>
<feature type="compositionally biased region" description="Basic and acidic residues" evidence="1">
    <location>
        <begin position="289"/>
        <end position="301"/>
    </location>
</feature>
<dbReference type="OrthoDB" id="412109at2759"/>
<dbReference type="PANTHER" id="PTHR12239">
    <property type="entry name" value="PROTEIN CBG20215-RELATED"/>
    <property type="match status" value="1"/>
</dbReference>
<reference evidence="2 3" key="1">
    <citation type="submission" date="2014-04" db="EMBL/GenBank/DDBJ databases">
        <authorList>
            <consortium name="DOE Joint Genome Institute"/>
            <person name="Kuo A."/>
            <person name="Gay G."/>
            <person name="Dore J."/>
            <person name="Kohler A."/>
            <person name="Nagy L.G."/>
            <person name="Floudas D."/>
            <person name="Copeland A."/>
            <person name="Barry K.W."/>
            <person name="Cichocki N."/>
            <person name="Veneault-Fourrey C."/>
            <person name="LaButti K."/>
            <person name="Lindquist E.A."/>
            <person name="Lipzen A."/>
            <person name="Lundell T."/>
            <person name="Morin E."/>
            <person name="Murat C."/>
            <person name="Sun H."/>
            <person name="Tunlid A."/>
            <person name="Henrissat B."/>
            <person name="Grigoriev I.V."/>
            <person name="Hibbett D.S."/>
            <person name="Martin F."/>
            <person name="Nordberg H.P."/>
            <person name="Cantor M.N."/>
            <person name="Hua S.X."/>
        </authorList>
    </citation>
    <scope>NUCLEOTIDE SEQUENCE [LARGE SCALE GENOMIC DNA]</scope>
    <source>
        <strain evidence="3">h7</strain>
    </source>
</reference>
<feature type="compositionally biased region" description="Pro residues" evidence="1">
    <location>
        <begin position="39"/>
        <end position="54"/>
    </location>
</feature>
<protein>
    <submittedName>
        <fullName evidence="2">Uncharacterized protein</fullName>
    </submittedName>
</protein>
<evidence type="ECO:0000256" key="1">
    <source>
        <dbReference type="SAM" id="MobiDB-lite"/>
    </source>
</evidence>
<accession>A0A0C3CDW1</accession>
<evidence type="ECO:0000313" key="3">
    <source>
        <dbReference type="Proteomes" id="UP000053424"/>
    </source>
</evidence>
<feature type="region of interest" description="Disordered" evidence="1">
    <location>
        <begin position="367"/>
        <end position="402"/>
    </location>
</feature>
<dbReference type="Proteomes" id="UP000053424">
    <property type="component" value="Unassembled WGS sequence"/>
</dbReference>
<feature type="region of interest" description="Disordered" evidence="1">
    <location>
        <begin position="32"/>
        <end position="109"/>
    </location>
</feature>
<reference evidence="3" key="2">
    <citation type="submission" date="2015-01" db="EMBL/GenBank/DDBJ databases">
        <title>Evolutionary Origins and Diversification of the Mycorrhizal Mutualists.</title>
        <authorList>
            <consortium name="DOE Joint Genome Institute"/>
            <consortium name="Mycorrhizal Genomics Consortium"/>
            <person name="Kohler A."/>
            <person name="Kuo A."/>
            <person name="Nagy L.G."/>
            <person name="Floudas D."/>
            <person name="Copeland A."/>
            <person name="Barry K.W."/>
            <person name="Cichocki N."/>
            <person name="Veneault-Fourrey C."/>
            <person name="LaButti K."/>
            <person name="Lindquist E.A."/>
            <person name="Lipzen A."/>
            <person name="Lundell T."/>
            <person name="Morin E."/>
            <person name="Murat C."/>
            <person name="Riley R."/>
            <person name="Ohm R."/>
            <person name="Sun H."/>
            <person name="Tunlid A."/>
            <person name="Henrissat B."/>
            <person name="Grigoriev I.V."/>
            <person name="Hibbett D.S."/>
            <person name="Martin F."/>
        </authorList>
    </citation>
    <scope>NUCLEOTIDE SEQUENCE [LARGE SCALE GENOMIC DNA]</scope>
    <source>
        <strain evidence="3">h7</strain>
    </source>
</reference>
<feature type="compositionally biased region" description="Basic and acidic residues" evidence="1">
    <location>
        <begin position="173"/>
        <end position="220"/>
    </location>
</feature>
<proteinExistence type="predicted"/>
<evidence type="ECO:0000313" key="2">
    <source>
        <dbReference type="EMBL" id="KIM42404.1"/>
    </source>
</evidence>
<feature type="region of interest" description="Disordered" evidence="1">
    <location>
        <begin position="170"/>
        <end position="301"/>
    </location>
</feature>
<name>A0A0C3CDW1_HEBCY</name>
<dbReference type="PANTHER" id="PTHR12239:SF41">
    <property type="entry name" value="MEMBRANE ASSOCIATED PROTEIN, PUTATIVE-RELATED"/>
    <property type="match status" value="1"/>
</dbReference>
<feature type="compositionally biased region" description="Basic and acidic residues" evidence="1">
    <location>
        <begin position="378"/>
        <end position="402"/>
    </location>
</feature>
<gene>
    <name evidence="2" type="ORF">M413DRAFT_444821</name>
</gene>
<organism evidence="2 3">
    <name type="scientific">Hebeloma cylindrosporum</name>
    <dbReference type="NCBI Taxonomy" id="76867"/>
    <lineage>
        <taxon>Eukaryota</taxon>
        <taxon>Fungi</taxon>
        <taxon>Dikarya</taxon>
        <taxon>Basidiomycota</taxon>
        <taxon>Agaricomycotina</taxon>
        <taxon>Agaricomycetes</taxon>
        <taxon>Agaricomycetidae</taxon>
        <taxon>Agaricales</taxon>
        <taxon>Agaricineae</taxon>
        <taxon>Hymenogastraceae</taxon>
        <taxon>Hebeloma</taxon>
    </lineage>
</organism>
<dbReference type="AlphaFoldDB" id="A0A0C3CDW1"/>
<feature type="region of interest" description="Disordered" evidence="1">
    <location>
        <begin position="492"/>
        <end position="522"/>
    </location>
</feature>
<feature type="compositionally biased region" description="Basic and acidic residues" evidence="1">
    <location>
        <begin position="231"/>
        <end position="245"/>
    </location>
</feature>
<feature type="region of interest" description="Disordered" evidence="1">
    <location>
        <begin position="540"/>
        <end position="559"/>
    </location>
</feature>
<dbReference type="STRING" id="686832.A0A0C3CDW1"/>
<feature type="compositionally biased region" description="Pro residues" evidence="1">
    <location>
        <begin position="547"/>
        <end position="557"/>
    </location>
</feature>
<dbReference type="EMBL" id="KN831778">
    <property type="protein sequence ID" value="KIM42404.1"/>
    <property type="molecule type" value="Genomic_DNA"/>
</dbReference>
<dbReference type="InterPro" id="IPR052293">
    <property type="entry name" value="SRRP"/>
</dbReference>
<dbReference type="HOGENOM" id="CLU_409402_0_0_1"/>